<dbReference type="Proteomes" id="UP000281553">
    <property type="component" value="Unassembled WGS sequence"/>
</dbReference>
<accession>A0A3P6QMB4</accession>
<dbReference type="AlphaFoldDB" id="A0A3P6QMB4"/>
<keyword evidence="2" id="KW-1185">Reference proteome</keyword>
<gene>
    <name evidence="1" type="ORF">DILT_LOCUS1277</name>
</gene>
<evidence type="ECO:0000313" key="1">
    <source>
        <dbReference type="EMBL" id="VDK41655.1"/>
    </source>
</evidence>
<dbReference type="EMBL" id="UYRU01008039">
    <property type="protein sequence ID" value="VDK41655.1"/>
    <property type="molecule type" value="Genomic_DNA"/>
</dbReference>
<organism evidence="1 2">
    <name type="scientific">Dibothriocephalus latus</name>
    <name type="common">Fish tapeworm</name>
    <name type="synonym">Diphyllobothrium latum</name>
    <dbReference type="NCBI Taxonomy" id="60516"/>
    <lineage>
        <taxon>Eukaryota</taxon>
        <taxon>Metazoa</taxon>
        <taxon>Spiralia</taxon>
        <taxon>Lophotrochozoa</taxon>
        <taxon>Platyhelminthes</taxon>
        <taxon>Cestoda</taxon>
        <taxon>Eucestoda</taxon>
        <taxon>Diphyllobothriidea</taxon>
        <taxon>Diphyllobothriidae</taxon>
        <taxon>Dibothriocephalus</taxon>
    </lineage>
</organism>
<name>A0A3P6QMB4_DIBLA</name>
<evidence type="ECO:0000313" key="2">
    <source>
        <dbReference type="Proteomes" id="UP000281553"/>
    </source>
</evidence>
<protein>
    <submittedName>
        <fullName evidence="1">Uncharacterized protein</fullName>
    </submittedName>
</protein>
<sequence>MNLAPMATRAGASPSLDILVHARPDEPFREKLLCGSNPRVDESMKSLEHSSTHQGRHKRAVKKIQHITKNGAIPSSEGNIRKLETSDSFVAGTANPFSLHRHSTKVDSL</sequence>
<proteinExistence type="predicted"/>
<reference evidence="1 2" key="1">
    <citation type="submission" date="2018-11" db="EMBL/GenBank/DDBJ databases">
        <authorList>
            <consortium name="Pathogen Informatics"/>
        </authorList>
    </citation>
    <scope>NUCLEOTIDE SEQUENCE [LARGE SCALE GENOMIC DNA]</scope>
</reference>